<dbReference type="Proteomes" id="UP001595868">
    <property type="component" value="Unassembled WGS sequence"/>
</dbReference>
<dbReference type="EMBL" id="JBHSBN010000009">
    <property type="protein sequence ID" value="MFC4107246.1"/>
    <property type="molecule type" value="Genomic_DNA"/>
</dbReference>
<feature type="binding site" evidence="5">
    <location>
        <position position="43"/>
    </location>
    <ligand>
        <name>ATP</name>
        <dbReference type="ChEBI" id="CHEBI:30616"/>
    </ligand>
</feature>
<keyword evidence="1" id="KW-0808">Transferase</keyword>
<keyword evidence="4 5" id="KW-0067">ATP-binding</keyword>
<dbReference type="GO" id="GO:0016301">
    <property type="term" value="F:kinase activity"/>
    <property type="evidence" value="ECO:0007669"/>
    <property type="project" value="UniProtKB-KW"/>
</dbReference>
<dbReference type="RefSeq" id="WP_377545956.1">
    <property type="nucleotide sequence ID" value="NZ_JBHSBN010000009.1"/>
</dbReference>
<keyword evidence="7" id="KW-1133">Transmembrane helix</keyword>
<evidence type="ECO:0000256" key="2">
    <source>
        <dbReference type="ARBA" id="ARBA00022741"/>
    </source>
</evidence>
<dbReference type="SUPFAM" id="SSF56112">
    <property type="entry name" value="Protein kinase-like (PK-like)"/>
    <property type="match status" value="1"/>
</dbReference>
<feature type="domain" description="Protein kinase" evidence="8">
    <location>
        <begin position="15"/>
        <end position="273"/>
    </location>
</feature>
<comment type="caution">
    <text evidence="9">The sequence shown here is derived from an EMBL/GenBank/DDBJ whole genome shotgun (WGS) entry which is preliminary data.</text>
</comment>
<organism evidence="9 10">
    <name type="scientific">Micromonospora zhanjiangensis</name>
    <dbReference type="NCBI Taxonomy" id="1522057"/>
    <lineage>
        <taxon>Bacteria</taxon>
        <taxon>Bacillati</taxon>
        <taxon>Actinomycetota</taxon>
        <taxon>Actinomycetes</taxon>
        <taxon>Micromonosporales</taxon>
        <taxon>Micromonosporaceae</taxon>
        <taxon>Micromonospora</taxon>
    </lineage>
</organism>
<feature type="transmembrane region" description="Helical" evidence="7">
    <location>
        <begin position="416"/>
        <end position="438"/>
    </location>
</feature>
<keyword evidence="2 5" id="KW-0547">Nucleotide-binding</keyword>
<dbReference type="InterPro" id="IPR000719">
    <property type="entry name" value="Prot_kinase_dom"/>
</dbReference>
<feature type="compositionally biased region" description="Low complexity" evidence="6">
    <location>
        <begin position="288"/>
        <end position="297"/>
    </location>
</feature>
<dbReference type="PROSITE" id="PS00108">
    <property type="entry name" value="PROTEIN_KINASE_ST"/>
    <property type="match status" value="1"/>
</dbReference>
<feature type="region of interest" description="Disordered" evidence="6">
    <location>
        <begin position="265"/>
        <end position="297"/>
    </location>
</feature>
<evidence type="ECO:0000256" key="7">
    <source>
        <dbReference type="SAM" id="Phobius"/>
    </source>
</evidence>
<evidence type="ECO:0000256" key="6">
    <source>
        <dbReference type="SAM" id="MobiDB-lite"/>
    </source>
</evidence>
<keyword evidence="3 9" id="KW-0418">Kinase</keyword>
<dbReference type="Gene3D" id="1.10.510.10">
    <property type="entry name" value="Transferase(Phosphotransferase) domain 1"/>
    <property type="match status" value="1"/>
</dbReference>
<feature type="transmembrane region" description="Helical" evidence="7">
    <location>
        <begin position="383"/>
        <end position="404"/>
    </location>
</feature>
<dbReference type="PROSITE" id="PS50011">
    <property type="entry name" value="PROTEIN_KINASE_DOM"/>
    <property type="match status" value="1"/>
</dbReference>
<evidence type="ECO:0000313" key="10">
    <source>
        <dbReference type="Proteomes" id="UP001595868"/>
    </source>
</evidence>
<accession>A0ABV8KNT2</accession>
<evidence type="ECO:0000256" key="3">
    <source>
        <dbReference type="ARBA" id="ARBA00022777"/>
    </source>
</evidence>
<dbReference type="Pfam" id="PF00069">
    <property type="entry name" value="Pkinase"/>
    <property type="match status" value="1"/>
</dbReference>
<dbReference type="PANTHER" id="PTHR43289">
    <property type="entry name" value="MITOGEN-ACTIVATED PROTEIN KINASE KINASE KINASE 20-RELATED"/>
    <property type="match status" value="1"/>
</dbReference>
<dbReference type="CDD" id="cd14014">
    <property type="entry name" value="STKc_PknB_like"/>
    <property type="match status" value="1"/>
</dbReference>
<dbReference type="PANTHER" id="PTHR43289:SF34">
    <property type="entry name" value="SERINE_THREONINE-PROTEIN KINASE YBDM-RELATED"/>
    <property type="match status" value="1"/>
</dbReference>
<feature type="region of interest" description="Disordered" evidence="6">
    <location>
        <begin position="315"/>
        <end position="343"/>
    </location>
</feature>
<dbReference type="InterPro" id="IPR008271">
    <property type="entry name" value="Ser/Thr_kinase_AS"/>
</dbReference>
<evidence type="ECO:0000256" key="1">
    <source>
        <dbReference type="ARBA" id="ARBA00022679"/>
    </source>
</evidence>
<name>A0ABV8KNT2_9ACTN</name>
<sequence length="560" mass="58834">MLELDGSDPRVVGEYALVGRLGEGGMGRVYKGRSPGGRTVAVKVARAELGADPAFRARFRSEIAAARKVGGFHTAHVVDADPDANPPWMVTAYIPGPSLADHIATHGPMDETALRALGAALAEALRAIHACGLVHRDLKPSNIIISDDGPRVLDFGIAHALQETRLTGTHMLIGTPGYLAPEQIQDKTVGPPCDIFALGAVLTHAAGGTPFGTTGGHMALLYRAIHDQPDLNAVPPALQPVIAACLAKNPTQRPTPDQLLTTLTTRTTPHPDRPAVHGDAVPVRSTRGGADAVPADGAGAAPVWTVREEAAPTVWGVTDPTSPTTANPVPPAPRSPLPPTRRDAPPLVRPALPPTRVAGPVSAGVAPAGPPLVFEAPPSLERLLAAPPLFAMMAAVTLVGIVLASVQEYGPTLRTIYGTVATLLDLGLLAGVMVVLGAKRTVTLDENGLTVRQRRGLGANRELALPWQVITAIGRVGPLDRLRVRIRLREPVTGRLAMGGVSHFAPDLVEVDVPWPPRRRLLRRMVDHAPTPSDHHPDSGARILGQAVRTYAPGVGLHYL</sequence>
<feature type="compositionally biased region" description="Pro residues" evidence="6">
    <location>
        <begin position="328"/>
        <end position="339"/>
    </location>
</feature>
<evidence type="ECO:0000256" key="5">
    <source>
        <dbReference type="PROSITE-ProRule" id="PRU10141"/>
    </source>
</evidence>
<keyword evidence="7" id="KW-0812">Transmembrane</keyword>
<dbReference type="PROSITE" id="PS00107">
    <property type="entry name" value="PROTEIN_KINASE_ATP"/>
    <property type="match status" value="1"/>
</dbReference>
<keyword evidence="10" id="KW-1185">Reference proteome</keyword>
<gene>
    <name evidence="9" type="ORF">ACFOX0_15105</name>
</gene>
<evidence type="ECO:0000313" key="9">
    <source>
        <dbReference type="EMBL" id="MFC4107246.1"/>
    </source>
</evidence>
<dbReference type="SMART" id="SM00220">
    <property type="entry name" value="S_TKc"/>
    <property type="match status" value="1"/>
</dbReference>
<proteinExistence type="predicted"/>
<evidence type="ECO:0000259" key="8">
    <source>
        <dbReference type="PROSITE" id="PS50011"/>
    </source>
</evidence>
<evidence type="ECO:0000256" key="4">
    <source>
        <dbReference type="ARBA" id="ARBA00022840"/>
    </source>
</evidence>
<dbReference type="InterPro" id="IPR011009">
    <property type="entry name" value="Kinase-like_dom_sf"/>
</dbReference>
<dbReference type="InterPro" id="IPR017441">
    <property type="entry name" value="Protein_kinase_ATP_BS"/>
</dbReference>
<reference evidence="10" key="1">
    <citation type="journal article" date="2019" name="Int. J. Syst. Evol. Microbiol.">
        <title>The Global Catalogue of Microorganisms (GCM) 10K type strain sequencing project: providing services to taxonomists for standard genome sequencing and annotation.</title>
        <authorList>
            <consortium name="The Broad Institute Genomics Platform"/>
            <consortium name="The Broad Institute Genome Sequencing Center for Infectious Disease"/>
            <person name="Wu L."/>
            <person name="Ma J."/>
        </authorList>
    </citation>
    <scope>NUCLEOTIDE SEQUENCE [LARGE SCALE GENOMIC DNA]</scope>
    <source>
        <strain evidence="10">2902at01</strain>
    </source>
</reference>
<dbReference type="Gene3D" id="3.30.200.20">
    <property type="entry name" value="Phosphorylase Kinase, domain 1"/>
    <property type="match status" value="1"/>
</dbReference>
<keyword evidence="7" id="KW-0472">Membrane</keyword>
<protein>
    <submittedName>
        <fullName evidence="9">Protein kinase</fullName>
    </submittedName>
</protein>